<dbReference type="EMBL" id="JAWXXV010000001">
    <property type="protein sequence ID" value="MDX5985078.1"/>
    <property type="molecule type" value="Genomic_DNA"/>
</dbReference>
<protein>
    <submittedName>
        <fullName evidence="2">Uncharacterized protein</fullName>
    </submittedName>
</protein>
<organism evidence="2 3">
    <name type="scientific">Sphingomonas echinoides</name>
    <dbReference type="NCBI Taxonomy" id="59803"/>
    <lineage>
        <taxon>Bacteria</taxon>
        <taxon>Pseudomonadati</taxon>
        <taxon>Pseudomonadota</taxon>
        <taxon>Alphaproteobacteria</taxon>
        <taxon>Sphingomonadales</taxon>
        <taxon>Sphingomonadaceae</taxon>
        <taxon>Sphingomonas</taxon>
    </lineage>
</organism>
<reference evidence="2 3" key="1">
    <citation type="submission" date="2023-11" db="EMBL/GenBank/DDBJ databases">
        <title>MicrobeMod: A computational toolkit for identifying prokaryotic methylation and restriction-modification with nanopore sequencing.</title>
        <authorList>
            <person name="Crits-Christoph A."/>
            <person name="Kang S.C."/>
            <person name="Lee H."/>
            <person name="Ostrov N."/>
        </authorList>
    </citation>
    <scope>NUCLEOTIDE SEQUENCE [LARGE SCALE GENOMIC DNA]</scope>
    <source>
        <strain evidence="2 3">ATCC 14820</strain>
    </source>
</reference>
<feature type="region of interest" description="Disordered" evidence="1">
    <location>
        <begin position="1"/>
        <end position="42"/>
    </location>
</feature>
<evidence type="ECO:0000256" key="1">
    <source>
        <dbReference type="SAM" id="MobiDB-lite"/>
    </source>
</evidence>
<accession>A0ABU4PLL4</accession>
<evidence type="ECO:0000313" key="2">
    <source>
        <dbReference type="EMBL" id="MDX5985078.1"/>
    </source>
</evidence>
<proteinExistence type="predicted"/>
<comment type="caution">
    <text evidence="2">The sequence shown here is derived from an EMBL/GenBank/DDBJ whole genome shotgun (WGS) entry which is preliminary data.</text>
</comment>
<keyword evidence="3" id="KW-1185">Reference proteome</keyword>
<evidence type="ECO:0000313" key="3">
    <source>
        <dbReference type="Proteomes" id="UP001279660"/>
    </source>
</evidence>
<gene>
    <name evidence="2" type="ORF">SIL82_12480</name>
</gene>
<sequence>MTPGTTGASPATLAGGVFTSREPRDTGARRATSQPEADGIGGDALMGVYQLIELYERTVRARD</sequence>
<dbReference type="Proteomes" id="UP001279660">
    <property type="component" value="Unassembled WGS sequence"/>
</dbReference>
<dbReference type="RefSeq" id="WP_010402467.1">
    <property type="nucleotide sequence ID" value="NZ_JAWXXV010000001.1"/>
</dbReference>
<name>A0ABU4PLL4_9SPHN</name>